<dbReference type="InterPro" id="IPR041118">
    <property type="entry name" value="Rx_N"/>
</dbReference>
<feature type="domain" description="Disease resistance protein winged helix" evidence="7">
    <location>
        <begin position="327"/>
        <end position="366"/>
    </location>
</feature>
<proteinExistence type="inferred from homology"/>
<dbReference type="InterPro" id="IPR036388">
    <property type="entry name" value="WH-like_DNA-bd_sf"/>
</dbReference>
<dbReference type="EMBL" id="NBSK02000003">
    <property type="protein sequence ID" value="KAJ0217561.1"/>
    <property type="molecule type" value="Genomic_DNA"/>
</dbReference>
<dbReference type="Proteomes" id="UP000235145">
    <property type="component" value="Unassembled WGS sequence"/>
</dbReference>
<dbReference type="PANTHER" id="PTHR23155">
    <property type="entry name" value="DISEASE RESISTANCE PROTEIN RP"/>
    <property type="match status" value="1"/>
</dbReference>
<organism evidence="8 9">
    <name type="scientific">Lactuca sativa</name>
    <name type="common">Garden lettuce</name>
    <dbReference type="NCBI Taxonomy" id="4236"/>
    <lineage>
        <taxon>Eukaryota</taxon>
        <taxon>Viridiplantae</taxon>
        <taxon>Streptophyta</taxon>
        <taxon>Embryophyta</taxon>
        <taxon>Tracheophyta</taxon>
        <taxon>Spermatophyta</taxon>
        <taxon>Magnoliopsida</taxon>
        <taxon>eudicotyledons</taxon>
        <taxon>Gunneridae</taxon>
        <taxon>Pentapetalae</taxon>
        <taxon>asterids</taxon>
        <taxon>campanulids</taxon>
        <taxon>Asterales</taxon>
        <taxon>Asteraceae</taxon>
        <taxon>Cichorioideae</taxon>
        <taxon>Cichorieae</taxon>
        <taxon>Lactucinae</taxon>
        <taxon>Lactuca</taxon>
    </lineage>
</organism>
<gene>
    <name evidence="8" type="ORF">LSAT_V11C300147030</name>
</gene>
<name>A0A9R1W369_LACSA</name>
<dbReference type="InterPro" id="IPR058922">
    <property type="entry name" value="WHD_DRP"/>
</dbReference>
<dbReference type="InterPro" id="IPR027417">
    <property type="entry name" value="P-loop_NTPase"/>
</dbReference>
<reference evidence="8 9" key="1">
    <citation type="journal article" date="2017" name="Nat. Commun.">
        <title>Genome assembly with in vitro proximity ligation data and whole-genome triplication in lettuce.</title>
        <authorList>
            <person name="Reyes-Chin-Wo S."/>
            <person name="Wang Z."/>
            <person name="Yang X."/>
            <person name="Kozik A."/>
            <person name="Arikit S."/>
            <person name="Song C."/>
            <person name="Xia L."/>
            <person name="Froenicke L."/>
            <person name="Lavelle D.O."/>
            <person name="Truco M.J."/>
            <person name="Xia R."/>
            <person name="Zhu S."/>
            <person name="Xu C."/>
            <person name="Xu H."/>
            <person name="Xu X."/>
            <person name="Cox K."/>
            <person name="Korf I."/>
            <person name="Meyers B.C."/>
            <person name="Michelmore R.W."/>
        </authorList>
    </citation>
    <scope>NUCLEOTIDE SEQUENCE [LARGE SCALE GENOMIC DNA]</scope>
    <source>
        <strain evidence="9">cv. Salinas</strain>
        <tissue evidence="8">Seedlings</tissue>
    </source>
</reference>
<comment type="caution">
    <text evidence="8">The sequence shown here is derived from an EMBL/GenBank/DDBJ whole genome shotgun (WGS) entry which is preliminary data.</text>
</comment>
<dbReference type="SUPFAM" id="SSF52540">
    <property type="entry name" value="P-loop containing nucleoside triphosphate hydrolases"/>
    <property type="match status" value="1"/>
</dbReference>
<evidence type="ECO:0000259" key="5">
    <source>
        <dbReference type="Pfam" id="PF00931"/>
    </source>
</evidence>
<evidence type="ECO:0000256" key="1">
    <source>
        <dbReference type="ARBA" id="ARBA00008894"/>
    </source>
</evidence>
<protein>
    <recommendedName>
        <fullName evidence="10">NB-ARC domain-containing protein</fullName>
    </recommendedName>
</protein>
<evidence type="ECO:0008006" key="10">
    <source>
        <dbReference type="Google" id="ProtNLM"/>
    </source>
</evidence>
<dbReference type="Pfam" id="PF18052">
    <property type="entry name" value="Rx_N"/>
    <property type="match status" value="1"/>
</dbReference>
<dbReference type="InterPro" id="IPR044974">
    <property type="entry name" value="Disease_R_plants"/>
</dbReference>
<accession>A0A9R1W369</accession>
<comment type="similarity">
    <text evidence="1">Belongs to the disease resistance NB-LRR family.</text>
</comment>
<sequence length="366" mass="41731">MLTTRNVAKLFGTTMLLDQIQALLNVASQKEETNESVRRWLNALQYLAYDIDDVLDDLATEDIERELTEKSGSTISKVRKLIPTCCTNFSLSSRMHGKLSTGSKIVGDKDESSNQNISTLPIVGMGRVVRAWVCVSDEFDISNISKVIYQSVTRETKEFTDLNLLQEALKEKLKNKLFLIVLDDVWSESYDVWDKLVCPFLVRDPGSRIIMTTRKEQLLRKLGYTHIDPLPILSHDDAMCVFSQHALGVDNFDLHPTLKPHGEGFVKKCDGMPLALRSLRRLLRTKTDEEEWKIWRLGNGDEIVPAIRLSYNDLSASLKQLFAYCSLFPKDYLFDKEELIMLWMVGGFLHHSTTSKSMQALGSRIF</sequence>
<keyword evidence="4" id="KW-0611">Plant defense</keyword>
<dbReference type="GO" id="GO:0006952">
    <property type="term" value="P:defense response"/>
    <property type="evidence" value="ECO:0007669"/>
    <property type="project" value="UniProtKB-KW"/>
</dbReference>
<evidence type="ECO:0000313" key="8">
    <source>
        <dbReference type="EMBL" id="KAJ0217561.1"/>
    </source>
</evidence>
<evidence type="ECO:0000256" key="4">
    <source>
        <dbReference type="ARBA" id="ARBA00022821"/>
    </source>
</evidence>
<evidence type="ECO:0000313" key="9">
    <source>
        <dbReference type="Proteomes" id="UP000235145"/>
    </source>
</evidence>
<keyword evidence="2" id="KW-0677">Repeat</keyword>
<dbReference type="AlphaFoldDB" id="A0A9R1W369"/>
<dbReference type="Pfam" id="PF23559">
    <property type="entry name" value="WHD_DRP"/>
    <property type="match status" value="1"/>
</dbReference>
<dbReference type="InterPro" id="IPR002182">
    <property type="entry name" value="NB-ARC"/>
</dbReference>
<evidence type="ECO:0000256" key="3">
    <source>
        <dbReference type="ARBA" id="ARBA00022741"/>
    </source>
</evidence>
<dbReference type="Gene3D" id="1.20.5.4130">
    <property type="match status" value="1"/>
</dbReference>
<feature type="domain" description="Disease resistance N-terminal" evidence="6">
    <location>
        <begin position="17"/>
        <end position="71"/>
    </location>
</feature>
<evidence type="ECO:0000259" key="7">
    <source>
        <dbReference type="Pfam" id="PF23559"/>
    </source>
</evidence>
<dbReference type="PANTHER" id="PTHR23155:SF1221">
    <property type="entry name" value="OS11G0481150 PROTEIN"/>
    <property type="match status" value="1"/>
</dbReference>
<dbReference type="Pfam" id="PF00931">
    <property type="entry name" value="NB-ARC"/>
    <property type="match status" value="1"/>
</dbReference>
<dbReference type="GO" id="GO:0043531">
    <property type="term" value="F:ADP binding"/>
    <property type="evidence" value="ECO:0007669"/>
    <property type="project" value="InterPro"/>
</dbReference>
<dbReference type="Gene3D" id="3.40.50.300">
    <property type="entry name" value="P-loop containing nucleotide triphosphate hydrolases"/>
    <property type="match status" value="1"/>
</dbReference>
<feature type="domain" description="NB-ARC" evidence="5">
    <location>
        <begin position="129"/>
        <end position="245"/>
    </location>
</feature>
<dbReference type="PRINTS" id="PR00364">
    <property type="entry name" value="DISEASERSIST"/>
</dbReference>
<keyword evidence="3" id="KW-0547">Nucleotide-binding</keyword>
<keyword evidence="9" id="KW-1185">Reference proteome</keyword>
<evidence type="ECO:0000256" key="2">
    <source>
        <dbReference type="ARBA" id="ARBA00022737"/>
    </source>
</evidence>
<evidence type="ECO:0000259" key="6">
    <source>
        <dbReference type="Pfam" id="PF18052"/>
    </source>
</evidence>
<dbReference type="Gene3D" id="1.10.10.10">
    <property type="entry name" value="Winged helix-like DNA-binding domain superfamily/Winged helix DNA-binding domain"/>
    <property type="match status" value="1"/>
</dbReference>